<evidence type="ECO:0000313" key="9">
    <source>
        <dbReference type="Proteomes" id="UP001163105"/>
    </source>
</evidence>
<comment type="subcellular location">
    <subcellularLocation>
        <location evidence="1">Membrane</location>
        <topology evidence="1">Multi-pass membrane protein</topology>
    </subcellularLocation>
</comment>
<keyword evidence="4 6" id="KW-0472">Membrane</keyword>
<dbReference type="SUPFAM" id="SSF103473">
    <property type="entry name" value="MFS general substrate transporter"/>
    <property type="match status" value="1"/>
</dbReference>
<feature type="compositionally biased region" description="Low complexity" evidence="5">
    <location>
        <begin position="400"/>
        <end position="415"/>
    </location>
</feature>
<dbReference type="Pfam" id="PF07690">
    <property type="entry name" value="MFS_1"/>
    <property type="match status" value="1"/>
</dbReference>
<evidence type="ECO:0000259" key="7">
    <source>
        <dbReference type="PROSITE" id="PS50850"/>
    </source>
</evidence>
<feature type="transmembrane region" description="Helical" evidence="6">
    <location>
        <begin position="464"/>
        <end position="481"/>
    </location>
</feature>
<accession>A0AB34G6E3</accession>
<dbReference type="PANTHER" id="PTHR23502:SF151">
    <property type="entry name" value="MAJOR FACILITATOR SUPERFAMILY (MFS) PROFILE DOMAIN-CONTAINING PROTEIN"/>
    <property type="match status" value="1"/>
</dbReference>
<keyword evidence="2 6" id="KW-0812">Transmembrane</keyword>
<evidence type="ECO:0000256" key="3">
    <source>
        <dbReference type="ARBA" id="ARBA00022989"/>
    </source>
</evidence>
<protein>
    <submittedName>
        <fullName evidence="8">NACHT and WD domain-containingprotein</fullName>
    </submittedName>
</protein>
<feature type="transmembrane region" description="Helical" evidence="6">
    <location>
        <begin position="517"/>
        <end position="538"/>
    </location>
</feature>
<feature type="transmembrane region" description="Helical" evidence="6">
    <location>
        <begin position="67"/>
        <end position="86"/>
    </location>
</feature>
<evidence type="ECO:0000256" key="4">
    <source>
        <dbReference type="ARBA" id="ARBA00023136"/>
    </source>
</evidence>
<evidence type="ECO:0000256" key="1">
    <source>
        <dbReference type="ARBA" id="ARBA00004141"/>
    </source>
</evidence>
<evidence type="ECO:0000256" key="6">
    <source>
        <dbReference type="SAM" id="Phobius"/>
    </source>
</evidence>
<feature type="transmembrane region" description="Helical" evidence="6">
    <location>
        <begin position="98"/>
        <end position="119"/>
    </location>
</feature>
<feature type="transmembrane region" description="Helical" evidence="6">
    <location>
        <begin position="220"/>
        <end position="241"/>
    </location>
</feature>
<evidence type="ECO:0000256" key="2">
    <source>
        <dbReference type="ARBA" id="ARBA00022692"/>
    </source>
</evidence>
<dbReference type="PROSITE" id="PS50850">
    <property type="entry name" value="MFS"/>
    <property type="match status" value="1"/>
</dbReference>
<dbReference type="Gene3D" id="1.20.1720.10">
    <property type="entry name" value="Multidrug resistance protein D"/>
    <property type="match status" value="2"/>
</dbReference>
<dbReference type="PRINTS" id="PR01036">
    <property type="entry name" value="TCRTETB"/>
</dbReference>
<evidence type="ECO:0000256" key="5">
    <source>
        <dbReference type="SAM" id="MobiDB-lite"/>
    </source>
</evidence>
<comment type="caution">
    <text evidence="8">The sequence shown here is derived from an EMBL/GenBank/DDBJ whole genome shotgun (WGS) entry which is preliminary data.</text>
</comment>
<reference evidence="8" key="1">
    <citation type="submission" date="2023-01" db="EMBL/GenBank/DDBJ databases">
        <title>The growth and conidiation of Purpureocillium lavendulum are regulated by nitrogen source and histone H3K14 acetylation.</title>
        <authorList>
            <person name="Tang P."/>
            <person name="Han J."/>
            <person name="Zhang C."/>
            <person name="Tang P."/>
            <person name="Qi F."/>
            <person name="Zhang K."/>
            <person name="Liang L."/>
        </authorList>
    </citation>
    <scope>NUCLEOTIDE SEQUENCE</scope>
    <source>
        <strain evidence="8">YMF1.00683</strain>
    </source>
</reference>
<dbReference type="PANTHER" id="PTHR23502">
    <property type="entry name" value="MAJOR FACILITATOR SUPERFAMILY"/>
    <property type="match status" value="1"/>
</dbReference>
<proteinExistence type="predicted"/>
<dbReference type="InterPro" id="IPR036259">
    <property type="entry name" value="MFS_trans_sf"/>
</dbReference>
<name>A0AB34G6E3_9HYPO</name>
<dbReference type="Proteomes" id="UP001163105">
    <property type="component" value="Unassembled WGS sequence"/>
</dbReference>
<feature type="compositionally biased region" description="Polar residues" evidence="5">
    <location>
        <begin position="26"/>
        <end position="39"/>
    </location>
</feature>
<feature type="transmembrane region" description="Helical" evidence="6">
    <location>
        <begin position="194"/>
        <end position="214"/>
    </location>
</feature>
<feature type="region of interest" description="Disordered" evidence="5">
    <location>
        <begin position="393"/>
        <end position="415"/>
    </location>
</feature>
<dbReference type="AlphaFoldDB" id="A0AB34G6E3"/>
<feature type="region of interest" description="Disordered" evidence="5">
    <location>
        <begin position="1"/>
        <end position="51"/>
    </location>
</feature>
<dbReference type="GO" id="GO:0022857">
    <property type="term" value="F:transmembrane transporter activity"/>
    <property type="evidence" value="ECO:0007669"/>
    <property type="project" value="InterPro"/>
</dbReference>
<keyword evidence="3 6" id="KW-1133">Transmembrane helix</keyword>
<feature type="domain" description="Major facilitator superfamily (MFS) profile" evidence="7">
    <location>
        <begin position="65"/>
        <end position="556"/>
    </location>
</feature>
<feature type="transmembrane region" description="Helical" evidence="6">
    <location>
        <begin position="493"/>
        <end position="511"/>
    </location>
</feature>
<dbReference type="InterPro" id="IPR011701">
    <property type="entry name" value="MFS"/>
</dbReference>
<feature type="transmembrane region" description="Helical" evidence="6">
    <location>
        <begin position="427"/>
        <end position="444"/>
    </location>
</feature>
<dbReference type="EMBL" id="JAQHRD010000001">
    <property type="protein sequence ID" value="KAJ6447190.1"/>
    <property type="molecule type" value="Genomic_DNA"/>
</dbReference>
<sequence length="556" mass="59926">MGEKSSAGVPPRMLPNVPSHDDDEPTSVTDPEPMTTSSAREGGSSAALETEEKYTSYSKSQLRRLRLLLGFAAITSPLTATIYFPLLPLLRRQFHASAQAINLTLTLYIVFQAISPALFGPASDAYGRRPLFLMTLALYGISNLGLALNRDSYAALLALRALQSLGASAAYALAFGVVADVCPPAERGAMLGPVGMALNLGACVGPVVGGAVAYTQGNHIWVFWALVIVGVILFLGVGLLLPETERGLVGNGDDKTRFSRWQLSWLSLVRRRLRCFTRRGGQGNMKGACLQSLPVGPDVEGETISPLRKSFNNLLACFRIILHRDTILTLWLHGSFYTVDYSFVAAVPDIFKDVYGFNELQIGLAYLPRGVGIISGSYFTGRLMDYNYRATARGQSSTNTPTRGRGATTAAAAGPSSFPIERARSQSSYWMLAVATGTMIGYGWSVERAAHAAVPLTLQFMQGFWGTFFYTTYSTLLVDVYPDRSSTAAAATSVTRCAMAAAGVAVLQPLLDAAGRGWYFTVLGLWAGGLGTGAVVLLRRKGREWRQSRKDNVYSG</sequence>
<dbReference type="GO" id="GO:0005886">
    <property type="term" value="C:plasma membrane"/>
    <property type="evidence" value="ECO:0007669"/>
    <property type="project" value="TreeGrafter"/>
</dbReference>
<dbReference type="InterPro" id="IPR020846">
    <property type="entry name" value="MFS_dom"/>
</dbReference>
<evidence type="ECO:0000313" key="8">
    <source>
        <dbReference type="EMBL" id="KAJ6447190.1"/>
    </source>
</evidence>
<feature type="transmembrane region" description="Helical" evidence="6">
    <location>
        <begin position="131"/>
        <end position="149"/>
    </location>
</feature>
<feature type="transmembrane region" description="Helical" evidence="6">
    <location>
        <begin position="161"/>
        <end position="182"/>
    </location>
</feature>
<organism evidence="8 9">
    <name type="scientific">Purpureocillium lavendulum</name>
    <dbReference type="NCBI Taxonomy" id="1247861"/>
    <lineage>
        <taxon>Eukaryota</taxon>
        <taxon>Fungi</taxon>
        <taxon>Dikarya</taxon>
        <taxon>Ascomycota</taxon>
        <taxon>Pezizomycotina</taxon>
        <taxon>Sordariomycetes</taxon>
        <taxon>Hypocreomycetidae</taxon>
        <taxon>Hypocreales</taxon>
        <taxon>Ophiocordycipitaceae</taxon>
        <taxon>Purpureocillium</taxon>
    </lineage>
</organism>
<keyword evidence="9" id="KW-1185">Reference proteome</keyword>
<gene>
    <name evidence="8" type="ORF">O9K51_01965</name>
</gene>